<gene>
    <name evidence="1" type="ORF">SAMN05421508_10442</name>
</gene>
<name>A0A286GGC1_9PROT</name>
<dbReference type="PANTHER" id="PTHR47328">
    <property type="match status" value="1"/>
</dbReference>
<dbReference type="InterPro" id="IPR006175">
    <property type="entry name" value="YjgF/YER057c/UK114"/>
</dbReference>
<dbReference type="SUPFAM" id="SSF55298">
    <property type="entry name" value="YjgF-like"/>
    <property type="match status" value="1"/>
</dbReference>
<keyword evidence="2" id="KW-1185">Reference proteome</keyword>
<evidence type="ECO:0000313" key="2">
    <source>
        <dbReference type="Proteomes" id="UP000219621"/>
    </source>
</evidence>
<reference evidence="1 2" key="1">
    <citation type="submission" date="2017-09" db="EMBL/GenBank/DDBJ databases">
        <authorList>
            <person name="Ehlers B."/>
            <person name="Leendertz F.H."/>
        </authorList>
    </citation>
    <scope>NUCLEOTIDE SEQUENCE [LARGE SCALE GENOMIC DNA]</scope>
    <source>
        <strain evidence="1 2">USBA 140</strain>
    </source>
</reference>
<dbReference type="Gene3D" id="3.30.1330.40">
    <property type="entry name" value="RutC-like"/>
    <property type="match status" value="1"/>
</dbReference>
<evidence type="ECO:0000313" key="1">
    <source>
        <dbReference type="EMBL" id="SOD94585.1"/>
    </source>
</evidence>
<dbReference type="PANTHER" id="PTHR47328:SF1">
    <property type="entry name" value="RUTC FAMILY PROTEIN YOAB"/>
    <property type="match status" value="1"/>
</dbReference>
<dbReference type="Proteomes" id="UP000219621">
    <property type="component" value="Unassembled WGS sequence"/>
</dbReference>
<sequence length="116" mass="12491">MTVQRIDPGPRMSQAVIHGNTVYLAGQVADDASLPAEGQMEQVLASIDRLLKQAGTDKSKLLAATVYVTDMAADFAAVNRVWDAWIDRSNPPARAAVQAQLAKKEWLVEVVCTAAL</sequence>
<dbReference type="InterPro" id="IPR035709">
    <property type="entry name" value="YoaB-like"/>
</dbReference>
<dbReference type="OrthoDB" id="9803101at2"/>
<dbReference type="AlphaFoldDB" id="A0A286GGC1"/>
<dbReference type="Pfam" id="PF01042">
    <property type="entry name" value="Ribonuc_L-PSP"/>
    <property type="match status" value="1"/>
</dbReference>
<accession>A0A286GGC1</accession>
<dbReference type="EMBL" id="OCNJ01000004">
    <property type="protein sequence ID" value="SOD94585.1"/>
    <property type="molecule type" value="Genomic_DNA"/>
</dbReference>
<proteinExistence type="predicted"/>
<organism evidence="1 2">
    <name type="scientific">Caenispirillum bisanense</name>
    <dbReference type="NCBI Taxonomy" id="414052"/>
    <lineage>
        <taxon>Bacteria</taxon>
        <taxon>Pseudomonadati</taxon>
        <taxon>Pseudomonadota</taxon>
        <taxon>Alphaproteobacteria</taxon>
        <taxon>Rhodospirillales</taxon>
        <taxon>Novispirillaceae</taxon>
        <taxon>Caenispirillum</taxon>
    </lineage>
</organism>
<dbReference type="InterPro" id="IPR035959">
    <property type="entry name" value="RutC-like_sf"/>
</dbReference>
<protein>
    <submittedName>
        <fullName evidence="1">Enamine deaminase RidA, house cleaning of reactive enamine intermediates, YjgF/YER057c/UK114 family</fullName>
    </submittedName>
</protein>
<dbReference type="RefSeq" id="WP_097279019.1">
    <property type="nucleotide sequence ID" value="NZ_OCNJ01000004.1"/>
</dbReference>
<dbReference type="CDD" id="cd06150">
    <property type="entry name" value="YjgF_YER057c_UK114_like_2"/>
    <property type="match status" value="1"/>
</dbReference>